<keyword evidence="3" id="KW-1185">Reference proteome</keyword>
<evidence type="ECO:0000313" key="2">
    <source>
        <dbReference type="EMBL" id="KCV68610.1"/>
    </source>
</evidence>
<organism evidence="2">
    <name type="scientific">Fonticula alba</name>
    <name type="common">Slime mold</name>
    <dbReference type="NCBI Taxonomy" id="691883"/>
    <lineage>
        <taxon>Eukaryota</taxon>
        <taxon>Rotosphaerida</taxon>
        <taxon>Fonticulaceae</taxon>
        <taxon>Fonticula</taxon>
    </lineage>
</organism>
<accession>A0A058Z2X8</accession>
<feature type="compositionally biased region" description="Pro residues" evidence="1">
    <location>
        <begin position="1"/>
        <end position="10"/>
    </location>
</feature>
<dbReference type="EMBL" id="KB932208">
    <property type="protein sequence ID" value="KCV68610.1"/>
    <property type="molecule type" value="Genomic_DNA"/>
</dbReference>
<dbReference type="OrthoDB" id="10261973at2759"/>
<feature type="region of interest" description="Disordered" evidence="1">
    <location>
        <begin position="1"/>
        <end position="21"/>
    </location>
</feature>
<dbReference type="RefSeq" id="XP_009497042.1">
    <property type="nucleotide sequence ID" value="XM_009498767.1"/>
</dbReference>
<gene>
    <name evidence="2" type="ORF">H696_04903</name>
</gene>
<dbReference type="AlphaFoldDB" id="A0A058Z2X8"/>
<protein>
    <submittedName>
        <fullName evidence="2">Uncharacterized protein</fullName>
    </submittedName>
</protein>
<dbReference type="Proteomes" id="UP000030693">
    <property type="component" value="Unassembled WGS sequence"/>
</dbReference>
<name>A0A058Z2X8_FONAL</name>
<dbReference type="GeneID" id="20529628"/>
<evidence type="ECO:0000313" key="3">
    <source>
        <dbReference type="Proteomes" id="UP000030693"/>
    </source>
</evidence>
<dbReference type="eggNOG" id="ENOG502SZAQ">
    <property type="taxonomic scope" value="Eukaryota"/>
</dbReference>
<reference evidence="2" key="1">
    <citation type="submission" date="2013-04" db="EMBL/GenBank/DDBJ databases">
        <title>The Genome Sequence of Fonticula alba ATCC 38817.</title>
        <authorList>
            <consortium name="The Broad Institute Genomics Platform"/>
            <person name="Russ C."/>
            <person name="Cuomo C."/>
            <person name="Burger G."/>
            <person name="Gray M.W."/>
            <person name="Holland P.W.H."/>
            <person name="King N."/>
            <person name="Lang F.B.F."/>
            <person name="Roger A.J."/>
            <person name="Ruiz-Trillo I."/>
            <person name="Brown M."/>
            <person name="Walker B."/>
            <person name="Young S."/>
            <person name="Zeng Q."/>
            <person name="Gargeya S."/>
            <person name="Fitzgerald M."/>
            <person name="Haas B."/>
            <person name="Abouelleil A."/>
            <person name="Allen A.W."/>
            <person name="Alvarado L."/>
            <person name="Arachchi H.M."/>
            <person name="Berlin A.M."/>
            <person name="Chapman S.B."/>
            <person name="Gainer-Dewar J."/>
            <person name="Goldberg J."/>
            <person name="Griggs A."/>
            <person name="Gujja S."/>
            <person name="Hansen M."/>
            <person name="Howarth C."/>
            <person name="Imamovic A."/>
            <person name="Ireland A."/>
            <person name="Larimer J."/>
            <person name="McCowan C."/>
            <person name="Murphy C."/>
            <person name="Pearson M."/>
            <person name="Poon T.W."/>
            <person name="Priest M."/>
            <person name="Roberts A."/>
            <person name="Saif S."/>
            <person name="Shea T."/>
            <person name="Sisk P."/>
            <person name="Sykes S."/>
            <person name="Wortman J."/>
            <person name="Nusbaum C."/>
            <person name="Birren B."/>
        </authorList>
    </citation>
    <scope>NUCLEOTIDE SEQUENCE [LARGE SCALE GENOMIC DNA]</scope>
    <source>
        <strain evidence="2">ATCC 38817</strain>
    </source>
</reference>
<evidence type="ECO:0000256" key="1">
    <source>
        <dbReference type="SAM" id="MobiDB-lite"/>
    </source>
</evidence>
<sequence length="138" mass="14906">MTPPAEPATPPTVGAGIQPGAGVVPPKNRPLLGPFGTHRVRVKYMNIRECADTFTFNTRLSLQDNLNELVATKLNQISNLHRVISMNYTESEGLLRRNCALCTVWYEVLEPVRSSTPNDGSVAADMATAAAAQAASQR</sequence>
<proteinExistence type="predicted"/>